<dbReference type="Pfam" id="PF07298">
    <property type="entry name" value="NnrU"/>
    <property type="match status" value="1"/>
</dbReference>
<evidence type="ECO:0000259" key="6">
    <source>
        <dbReference type="Pfam" id="PF07298"/>
    </source>
</evidence>
<dbReference type="Proteomes" id="UP001589670">
    <property type="component" value="Unassembled WGS sequence"/>
</dbReference>
<gene>
    <name evidence="7" type="ORF">ACFFU4_09060</name>
</gene>
<feature type="transmembrane region" description="Helical" evidence="5">
    <location>
        <begin position="140"/>
        <end position="160"/>
    </location>
</feature>
<evidence type="ECO:0000313" key="7">
    <source>
        <dbReference type="EMBL" id="MFB9149896.1"/>
    </source>
</evidence>
<sequence length="220" mass="23985">MAWGEFALAFLAFFLTHSVPIRPPVRPWLVTRLGHAGFGLAYSALSLGVLAWLIGAAGRAPYLPLWPWAPWQTHLVLTVMGPVCLILAFAIARPNPFSFGGAGNARFDPARPGLVRLTRHPLLAALALWAGAHLLVNGDLAHAMLFGTFAGFALLGMRLIDRRRQREMGAAWSRLDAARRSSLPRPMSWPGVGLRLLLGVGLYAGLLWLHPWLIGVNPLL</sequence>
<evidence type="ECO:0000256" key="4">
    <source>
        <dbReference type="ARBA" id="ARBA00023136"/>
    </source>
</evidence>
<feature type="transmembrane region" description="Helical" evidence="5">
    <location>
        <begin position="192"/>
        <end position="214"/>
    </location>
</feature>
<feature type="transmembrane region" description="Helical" evidence="5">
    <location>
        <begin position="75"/>
        <end position="92"/>
    </location>
</feature>
<keyword evidence="4 5" id="KW-0472">Membrane</keyword>
<comment type="subcellular location">
    <subcellularLocation>
        <location evidence="1">Membrane</location>
        <topology evidence="1">Multi-pass membrane protein</topology>
    </subcellularLocation>
</comment>
<feature type="transmembrane region" description="Helical" evidence="5">
    <location>
        <begin position="34"/>
        <end position="54"/>
    </location>
</feature>
<name>A0ABV5I126_9RHOB</name>
<evidence type="ECO:0000313" key="8">
    <source>
        <dbReference type="Proteomes" id="UP001589670"/>
    </source>
</evidence>
<dbReference type="RefSeq" id="WP_377069273.1">
    <property type="nucleotide sequence ID" value="NZ_JBHMEC010000015.1"/>
</dbReference>
<evidence type="ECO:0000256" key="5">
    <source>
        <dbReference type="SAM" id="Phobius"/>
    </source>
</evidence>
<evidence type="ECO:0000256" key="1">
    <source>
        <dbReference type="ARBA" id="ARBA00004141"/>
    </source>
</evidence>
<accession>A0ABV5I126</accession>
<keyword evidence="2 5" id="KW-0812">Transmembrane</keyword>
<organism evidence="7 8">
    <name type="scientific">Roseovarius ramblicola</name>
    <dbReference type="NCBI Taxonomy" id="2022336"/>
    <lineage>
        <taxon>Bacteria</taxon>
        <taxon>Pseudomonadati</taxon>
        <taxon>Pseudomonadota</taxon>
        <taxon>Alphaproteobacteria</taxon>
        <taxon>Rhodobacterales</taxon>
        <taxon>Roseobacteraceae</taxon>
        <taxon>Roseovarius</taxon>
    </lineage>
</organism>
<proteinExistence type="predicted"/>
<evidence type="ECO:0000256" key="3">
    <source>
        <dbReference type="ARBA" id="ARBA00022989"/>
    </source>
</evidence>
<keyword evidence="8" id="KW-1185">Reference proteome</keyword>
<evidence type="ECO:0000256" key="2">
    <source>
        <dbReference type="ARBA" id="ARBA00022692"/>
    </source>
</evidence>
<dbReference type="EMBL" id="JBHMEC010000015">
    <property type="protein sequence ID" value="MFB9149896.1"/>
    <property type="molecule type" value="Genomic_DNA"/>
</dbReference>
<dbReference type="InterPro" id="IPR009915">
    <property type="entry name" value="NnrU_dom"/>
</dbReference>
<protein>
    <submittedName>
        <fullName evidence="7">NnrU family protein</fullName>
    </submittedName>
</protein>
<comment type="caution">
    <text evidence="7">The sequence shown here is derived from an EMBL/GenBank/DDBJ whole genome shotgun (WGS) entry which is preliminary data.</text>
</comment>
<feature type="domain" description="NnrU" evidence="6">
    <location>
        <begin position="6"/>
        <end position="218"/>
    </location>
</feature>
<keyword evidence="3 5" id="KW-1133">Transmembrane helix</keyword>
<reference evidence="7 8" key="1">
    <citation type="submission" date="2024-09" db="EMBL/GenBank/DDBJ databases">
        <authorList>
            <person name="Sun Q."/>
            <person name="Mori K."/>
        </authorList>
    </citation>
    <scope>NUCLEOTIDE SEQUENCE [LARGE SCALE GENOMIC DNA]</scope>
    <source>
        <strain evidence="7 8">CECT 9424</strain>
    </source>
</reference>